<dbReference type="Proteomes" id="UP000190683">
    <property type="component" value="Unassembled WGS sequence"/>
</dbReference>
<reference evidence="1 2" key="1">
    <citation type="submission" date="2017-02" db="EMBL/GenBank/DDBJ databases">
        <title>Draft genome sequence of Moraxella porci CCUG 54912T type strain.</title>
        <authorList>
            <person name="Salva-Serra F."/>
            <person name="Engstrom-Jakobsson H."/>
            <person name="Thorell K."/>
            <person name="Jaen-Luchoro D."/>
            <person name="Gonzales-Siles L."/>
            <person name="Karlsson R."/>
            <person name="Yazdan S."/>
            <person name="Boulund F."/>
            <person name="Johnning A."/>
            <person name="Engstrand L."/>
            <person name="Kristiansson E."/>
            <person name="Moore E."/>
        </authorList>
    </citation>
    <scope>NUCLEOTIDE SEQUENCE [LARGE SCALE GENOMIC DNA]</scope>
    <source>
        <strain evidence="1 2">CCUG 54912</strain>
    </source>
</reference>
<organism evidence="1 2">
    <name type="scientific">Moraxella porci DSM 25326</name>
    <dbReference type="NCBI Taxonomy" id="573983"/>
    <lineage>
        <taxon>Bacteria</taxon>
        <taxon>Pseudomonadati</taxon>
        <taxon>Pseudomonadota</taxon>
        <taxon>Gammaproteobacteria</taxon>
        <taxon>Moraxellales</taxon>
        <taxon>Moraxellaceae</taxon>
        <taxon>Moraxella</taxon>
    </lineage>
</organism>
<dbReference type="EMBL" id="MUYV01000002">
    <property type="protein sequence ID" value="OOS26149.1"/>
    <property type="molecule type" value="Genomic_DNA"/>
</dbReference>
<dbReference type="RefSeq" id="WP_078317298.1">
    <property type="nucleotide sequence ID" value="NZ_MUYV01000002.1"/>
</dbReference>
<keyword evidence="2" id="KW-1185">Reference proteome</keyword>
<accession>A0A1T0CV90</accession>
<dbReference type="AlphaFoldDB" id="A0A1T0CV90"/>
<sequence>MNLPAPSITTSVQSINQSFSPQILERFKSQYANKILWIDDKFHKTFMRLIDNSSINDAKQIIYIHNSRKGKIFNFDYKSEYDILVELQSIVCSLSNPTKDLQELFFFKSVCLLPVGTYSWIAEDLDAILFFLNRMPGNPIVGRAFRGGKELISAFINFIQFHTIDNRCADGFIRYIPINFATPFDLEYYSLSFEEYKKWYLNHITPRKEFRWLEKCNDMQLDSLIENLEKNNLRILKGVFHPVTTQDKISLIISSINSVDWVDDQCHYSPSQISECSIIECLVSGTYNLSYLDGWIILNNLDKNILSENINPDKYMWVGIRPEEVPESFQDTAMQNGSRFIECILTLYAIPAIKTVIHKGRDSYIKQLYDASRQKRHRDSQSLSKEECLVKILKKNMPILEKLAQAEGLSKDKYINKLIVEASKPK</sequence>
<name>A0A1T0CV90_9GAMM</name>
<gene>
    <name evidence="1" type="ORF">B0681_03140</name>
</gene>
<evidence type="ECO:0000313" key="2">
    <source>
        <dbReference type="Proteomes" id="UP000190683"/>
    </source>
</evidence>
<protein>
    <submittedName>
        <fullName evidence="1">Uncharacterized protein</fullName>
    </submittedName>
</protein>
<comment type="caution">
    <text evidence="1">The sequence shown here is derived from an EMBL/GenBank/DDBJ whole genome shotgun (WGS) entry which is preliminary data.</text>
</comment>
<proteinExistence type="predicted"/>
<evidence type="ECO:0000313" key="1">
    <source>
        <dbReference type="EMBL" id="OOS26149.1"/>
    </source>
</evidence>